<dbReference type="AlphaFoldDB" id="A0A329KI86"/>
<reference evidence="2 3" key="1">
    <citation type="submission" date="2018-06" db="EMBL/GenBank/DDBJ databases">
        <title>NTM in soil in Japan.</title>
        <authorList>
            <person name="Ohya K."/>
        </authorList>
    </citation>
    <scope>NUCLEOTIDE SEQUENCE [LARGE SCALE GENOMIC DNA]</scope>
    <source>
        <strain evidence="2 3">GF76</strain>
    </source>
</reference>
<organism evidence="2 3">
    <name type="scientific">Mycobacterium colombiense</name>
    <dbReference type="NCBI Taxonomy" id="339268"/>
    <lineage>
        <taxon>Bacteria</taxon>
        <taxon>Bacillati</taxon>
        <taxon>Actinomycetota</taxon>
        <taxon>Actinomycetes</taxon>
        <taxon>Mycobacteriales</taxon>
        <taxon>Mycobacteriaceae</taxon>
        <taxon>Mycobacterium</taxon>
        <taxon>Mycobacterium avium complex (MAC)</taxon>
    </lineage>
</organism>
<dbReference type="PANTHER" id="PTHR43265:SF1">
    <property type="entry name" value="ESTERASE ESTD"/>
    <property type="match status" value="1"/>
</dbReference>
<dbReference type="PANTHER" id="PTHR43265">
    <property type="entry name" value="ESTERASE ESTD"/>
    <property type="match status" value="1"/>
</dbReference>
<protein>
    <recommendedName>
        <fullName evidence="4">Alpha/beta hydrolase</fullName>
    </recommendedName>
</protein>
<dbReference type="SUPFAM" id="SSF53474">
    <property type="entry name" value="alpha/beta-Hydrolases"/>
    <property type="match status" value="1"/>
</dbReference>
<evidence type="ECO:0000313" key="3">
    <source>
        <dbReference type="Proteomes" id="UP000250347"/>
    </source>
</evidence>
<dbReference type="GO" id="GO:0052689">
    <property type="term" value="F:carboxylic ester hydrolase activity"/>
    <property type="evidence" value="ECO:0007669"/>
    <property type="project" value="TreeGrafter"/>
</dbReference>
<dbReference type="Proteomes" id="UP000250347">
    <property type="component" value="Unassembled WGS sequence"/>
</dbReference>
<evidence type="ECO:0000256" key="1">
    <source>
        <dbReference type="SAM" id="MobiDB-lite"/>
    </source>
</evidence>
<sequence>MLIAAGMAAAGCASQSPTAKPPSGTSSSSSSSSWVEDSVSFPVADMTVYGTFRHPAGRGRVVPAALLIAGSGPTDRNGDSAAMPGQVDTLRNLARALSDDGVASLRYDKLGTGQTGLGPYASDPAKLDIGVFRDEASAALNFLAHQSGIDRAHLMALGHSEGALYAMMLATAAPGTAPAVRTLGLVEPASRRILDHVSEQAHAQADAAVGSGRVSAARAAESTAAIDRAIQEFRATGQVPPDEPPGLRAVINAANAHALLQEDAIDPAALAAKLPRDLPVLVTCSDADVQITCQDVDALVAGLTAAGAKTDYVHLTGVDHVLKEDASRMPANYPKPLPFSAQLVGALASFTKENGATP</sequence>
<dbReference type="EMBL" id="QMEU01000030">
    <property type="protein sequence ID" value="RAU95257.1"/>
    <property type="molecule type" value="Genomic_DNA"/>
</dbReference>
<evidence type="ECO:0008006" key="4">
    <source>
        <dbReference type="Google" id="ProtNLM"/>
    </source>
</evidence>
<feature type="region of interest" description="Disordered" evidence="1">
    <location>
        <begin position="12"/>
        <end position="34"/>
    </location>
</feature>
<accession>A0A329KI86</accession>
<dbReference type="InterPro" id="IPR053145">
    <property type="entry name" value="AB_hydrolase_Est10"/>
</dbReference>
<gene>
    <name evidence="2" type="ORF">DQP58_12745</name>
</gene>
<comment type="caution">
    <text evidence="2">The sequence shown here is derived from an EMBL/GenBank/DDBJ whole genome shotgun (WGS) entry which is preliminary data.</text>
</comment>
<proteinExistence type="predicted"/>
<dbReference type="Gene3D" id="3.40.50.1820">
    <property type="entry name" value="alpha/beta hydrolase"/>
    <property type="match status" value="1"/>
</dbReference>
<dbReference type="InterPro" id="IPR029058">
    <property type="entry name" value="AB_hydrolase_fold"/>
</dbReference>
<name>A0A329KI86_9MYCO</name>
<evidence type="ECO:0000313" key="2">
    <source>
        <dbReference type="EMBL" id="RAU95257.1"/>
    </source>
</evidence>